<dbReference type="InterPro" id="IPR024038">
    <property type="entry name" value="MYXO-CTERM"/>
</dbReference>
<dbReference type="EMBL" id="JPMI01000425">
    <property type="protein sequence ID" value="KFA86745.1"/>
    <property type="molecule type" value="Genomic_DNA"/>
</dbReference>
<keyword evidence="1" id="KW-0732">Signal</keyword>
<dbReference type="NCBIfam" id="NF041894">
    <property type="entry name" value="MXAN_6652_fam"/>
    <property type="match status" value="1"/>
</dbReference>
<dbReference type="Proteomes" id="UP000028547">
    <property type="component" value="Unassembled WGS sequence"/>
</dbReference>
<sequence length="201" mass="19553">MKFPSYAAAGVLSACLLSAPAFANSTGMTGNSGKSAATCSSCHSGGTAPTVTLTGPSSLAAGATGEYTLTITGGPGLRGGMNVAVDNTAASLEPGTGSKKQSNELTHNAPKPAASGAITFNFSLVAPPSAGSVKIFAAGNSVNGDNNSTGDAAATTSLTVNVTGNNEPQEEEGGCSSAGGAPVLAFALTTGLALLRRRRRS</sequence>
<dbReference type="InterPro" id="IPR017756">
    <property type="entry name" value="TM_Gly-Cys-Arg_CS"/>
</dbReference>
<organism evidence="2 3">
    <name type="scientific">Archangium violaceum Cb vi76</name>
    <dbReference type="NCBI Taxonomy" id="1406225"/>
    <lineage>
        <taxon>Bacteria</taxon>
        <taxon>Pseudomonadati</taxon>
        <taxon>Myxococcota</taxon>
        <taxon>Myxococcia</taxon>
        <taxon>Myxococcales</taxon>
        <taxon>Cystobacterineae</taxon>
        <taxon>Archangiaceae</taxon>
        <taxon>Archangium</taxon>
    </lineage>
</organism>
<feature type="chain" id="PRO_5001781126" description="Cytochrome c domain-containing protein" evidence="1">
    <location>
        <begin position="24"/>
        <end position="201"/>
    </location>
</feature>
<protein>
    <recommendedName>
        <fullName evidence="4">Cytochrome c domain-containing protein</fullName>
    </recommendedName>
</protein>
<evidence type="ECO:0000313" key="2">
    <source>
        <dbReference type="EMBL" id="KFA86745.1"/>
    </source>
</evidence>
<dbReference type="PROSITE" id="PS51257">
    <property type="entry name" value="PROKAR_LIPOPROTEIN"/>
    <property type="match status" value="1"/>
</dbReference>
<dbReference type="AlphaFoldDB" id="A0A084SE60"/>
<proteinExistence type="predicted"/>
<dbReference type="NCBIfam" id="NF041895">
    <property type="entry name" value="choice_anch_V"/>
    <property type="match status" value="1"/>
</dbReference>
<dbReference type="RefSeq" id="WP_043414723.1">
    <property type="nucleotide sequence ID" value="NZ_JPMI01000425.1"/>
</dbReference>
<evidence type="ECO:0000256" key="1">
    <source>
        <dbReference type="SAM" id="SignalP"/>
    </source>
</evidence>
<gene>
    <name evidence="2" type="ORF">Q664_52345</name>
</gene>
<reference evidence="2 3" key="1">
    <citation type="submission" date="2014-07" db="EMBL/GenBank/DDBJ databases">
        <title>Draft Genome Sequence of Gephyronic Acid Producer, Cystobacter violaceus Strain Cb vi76.</title>
        <authorList>
            <person name="Stevens D.C."/>
            <person name="Young J."/>
            <person name="Carmichael R."/>
            <person name="Tan J."/>
            <person name="Taylor R.E."/>
        </authorList>
    </citation>
    <scope>NUCLEOTIDE SEQUENCE [LARGE SCALE GENOMIC DNA]</scope>
    <source>
        <strain evidence="2 3">Cb vi76</strain>
    </source>
</reference>
<evidence type="ECO:0008006" key="4">
    <source>
        <dbReference type="Google" id="ProtNLM"/>
    </source>
</evidence>
<dbReference type="NCBIfam" id="TIGR03901">
    <property type="entry name" value="MYXO-CTERM"/>
    <property type="match status" value="1"/>
</dbReference>
<accession>A0A084SE60</accession>
<comment type="caution">
    <text evidence="2">The sequence shown here is derived from an EMBL/GenBank/DDBJ whole genome shotgun (WGS) entry which is preliminary data.</text>
</comment>
<evidence type="ECO:0000313" key="3">
    <source>
        <dbReference type="Proteomes" id="UP000028547"/>
    </source>
</evidence>
<feature type="signal peptide" evidence="1">
    <location>
        <begin position="1"/>
        <end position="23"/>
    </location>
</feature>
<dbReference type="NCBIfam" id="TIGR03382">
    <property type="entry name" value="GC_trans_RRR"/>
    <property type="match status" value="1"/>
</dbReference>
<name>A0A084SE60_9BACT</name>